<gene>
    <name evidence="2" type="ORF">PF006_g31988</name>
</gene>
<evidence type="ECO:0000313" key="2">
    <source>
        <dbReference type="EMBL" id="KAE9059044.1"/>
    </source>
</evidence>
<feature type="compositionally biased region" description="Polar residues" evidence="1">
    <location>
        <begin position="1"/>
        <end position="10"/>
    </location>
</feature>
<comment type="caution">
    <text evidence="2">The sequence shown here is derived from an EMBL/GenBank/DDBJ whole genome shotgun (WGS) entry which is preliminary data.</text>
</comment>
<dbReference type="Proteomes" id="UP000440732">
    <property type="component" value="Unassembled WGS sequence"/>
</dbReference>
<organism evidence="2 3">
    <name type="scientific">Phytophthora fragariae</name>
    <dbReference type="NCBI Taxonomy" id="53985"/>
    <lineage>
        <taxon>Eukaryota</taxon>
        <taxon>Sar</taxon>
        <taxon>Stramenopiles</taxon>
        <taxon>Oomycota</taxon>
        <taxon>Peronosporomycetes</taxon>
        <taxon>Peronosporales</taxon>
        <taxon>Peronosporaceae</taxon>
        <taxon>Phytophthora</taxon>
    </lineage>
</organism>
<feature type="region of interest" description="Disordered" evidence="1">
    <location>
        <begin position="1"/>
        <end position="20"/>
    </location>
</feature>
<name>A0A6A3PKI0_9STRA</name>
<evidence type="ECO:0000256" key="1">
    <source>
        <dbReference type="SAM" id="MobiDB-lite"/>
    </source>
</evidence>
<sequence>MAFFRSSQLTGRGVTDPQPDPNLALVTRLLHRQSLHDSAGVKQAVVLRERHPSRGVVVGVCVLIMIALGTACEP</sequence>
<accession>A0A6A3PKI0</accession>
<reference evidence="2 3" key="1">
    <citation type="submission" date="2018-08" db="EMBL/GenBank/DDBJ databases">
        <title>Genomic investigation of the strawberry pathogen Phytophthora fragariae indicates pathogenicity is determined by transcriptional variation in three key races.</title>
        <authorList>
            <person name="Adams T.M."/>
            <person name="Armitage A.D."/>
            <person name="Sobczyk M.K."/>
            <person name="Bates H.J."/>
            <person name="Dunwell J.M."/>
            <person name="Nellist C.F."/>
            <person name="Harrison R.J."/>
        </authorList>
    </citation>
    <scope>NUCLEOTIDE SEQUENCE [LARGE SCALE GENOMIC DNA]</scope>
    <source>
        <strain evidence="2 3">NOV-5</strain>
    </source>
</reference>
<evidence type="ECO:0000313" key="3">
    <source>
        <dbReference type="Proteomes" id="UP000440732"/>
    </source>
</evidence>
<protein>
    <submittedName>
        <fullName evidence="2">Uncharacterized protein</fullName>
    </submittedName>
</protein>
<proteinExistence type="predicted"/>
<dbReference type="EMBL" id="QXGA01007961">
    <property type="protein sequence ID" value="KAE9059044.1"/>
    <property type="molecule type" value="Genomic_DNA"/>
</dbReference>
<dbReference type="AlphaFoldDB" id="A0A6A3PKI0"/>